<keyword evidence="1" id="KW-0812">Transmembrane</keyword>
<keyword evidence="2" id="KW-0732">Signal</keyword>
<dbReference type="AlphaFoldDB" id="A0ABD3M926"/>
<name>A0ABD3M926_9STRA</name>
<organism evidence="3 4">
    <name type="scientific">Discostella pseudostelligera</name>
    <dbReference type="NCBI Taxonomy" id="259834"/>
    <lineage>
        <taxon>Eukaryota</taxon>
        <taxon>Sar</taxon>
        <taxon>Stramenopiles</taxon>
        <taxon>Ochrophyta</taxon>
        <taxon>Bacillariophyta</taxon>
        <taxon>Coscinodiscophyceae</taxon>
        <taxon>Thalassiosirophycidae</taxon>
        <taxon>Stephanodiscales</taxon>
        <taxon>Stephanodiscaceae</taxon>
        <taxon>Discostella</taxon>
    </lineage>
</organism>
<sequence>MAAKSSAWAVLLVSLLYPTDGFSVNLNLVQNQSRHPRTSSCDIDDIGNHGITLRHSHARNGISSLLLLRNKSTSLFDDDDDSKELATTSPPPIKSIIQDIQLNPTKAIYFSSFMTVCGATLGPFLDSYHSLFGVLTYNTPLIYPIIGRSADDAAALLTCVTTYWVPPLFGLAGFLIGWLYILLDAILEVKVDDASRLRSPLYPSIPKVLIGVSYFTFQYWLSGVLFANDFDRTFILVLMSVLAAVGYYGLDRTQSGLVVSAATAIGGPLIEIGLISFLPVSWAYHYNDVGETGYFPLWIIPVYFLGGPANGNLARAFWNALGKDANVESERRVSTLPTRSTCLECQGTRAVPCPNCDDGTYFTYGQRVICKTCRGKGRVICRKCFSEYGDDPNDIEKIRRIMDQIPD</sequence>
<comment type="caution">
    <text evidence="3">The sequence shown here is derived from an EMBL/GenBank/DDBJ whole genome shotgun (WGS) entry which is preliminary data.</text>
</comment>
<accession>A0ABD3M926</accession>
<gene>
    <name evidence="3" type="ORF">ACHAWU_004324</name>
</gene>
<feature type="transmembrane region" description="Helical" evidence="1">
    <location>
        <begin position="233"/>
        <end position="250"/>
    </location>
</feature>
<dbReference type="EMBL" id="JALLBG020000229">
    <property type="protein sequence ID" value="KAL3758481.1"/>
    <property type="molecule type" value="Genomic_DNA"/>
</dbReference>
<evidence type="ECO:0000256" key="1">
    <source>
        <dbReference type="SAM" id="Phobius"/>
    </source>
</evidence>
<evidence type="ECO:0000256" key="2">
    <source>
        <dbReference type="SAM" id="SignalP"/>
    </source>
</evidence>
<feature type="signal peptide" evidence="2">
    <location>
        <begin position="1"/>
        <end position="21"/>
    </location>
</feature>
<keyword evidence="4" id="KW-1185">Reference proteome</keyword>
<feature type="transmembrane region" description="Helical" evidence="1">
    <location>
        <begin position="257"/>
        <end position="282"/>
    </location>
</feature>
<protein>
    <submittedName>
        <fullName evidence="3">Uncharacterized protein</fullName>
    </submittedName>
</protein>
<reference evidence="3 4" key="1">
    <citation type="submission" date="2024-10" db="EMBL/GenBank/DDBJ databases">
        <title>Updated reference genomes for cyclostephanoid diatoms.</title>
        <authorList>
            <person name="Roberts W.R."/>
            <person name="Alverson A.J."/>
        </authorList>
    </citation>
    <scope>NUCLEOTIDE SEQUENCE [LARGE SCALE GENOMIC DNA]</scope>
    <source>
        <strain evidence="3 4">AJA232-27</strain>
    </source>
</reference>
<dbReference type="PANTHER" id="PTHR36774">
    <property type="entry name" value="INSULIN-INDUCED PROTEIN"/>
    <property type="match status" value="1"/>
</dbReference>
<evidence type="ECO:0000313" key="3">
    <source>
        <dbReference type="EMBL" id="KAL3758481.1"/>
    </source>
</evidence>
<feature type="transmembrane region" description="Helical" evidence="1">
    <location>
        <begin position="208"/>
        <end position="227"/>
    </location>
</feature>
<keyword evidence="1" id="KW-0472">Membrane</keyword>
<evidence type="ECO:0000313" key="4">
    <source>
        <dbReference type="Proteomes" id="UP001530293"/>
    </source>
</evidence>
<dbReference type="PANTHER" id="PTHR36774:SF1">
    <property type="entry name" value="INSULIN-INDUCED PROTEIN"/>
    <property type="match status" value="1"/>
</dbReference>
<proteinExistence type="predicted"/>
<keyword evidence="1" id="KW-1133">Transmembrane helix</keyword>
<feature type="transmembrane region" description="Helical" evidence="1">
    <location>
        <begin position="294"/>
        <end position="313"/>
    </location>
</feature>
<dbReference type="Proteomes" id="UP001530293">
    <property type="component" value="Unassembled WGS sequence"/>
</dbReference>
<feature type="transmembrane region" description="Helical" evidence="1">
    <location>
        <begin position="163"/>
        <end position="187"/>
    </location>
</feature>
<feature type="chain" id="PRO_5044781342" evidence="2">
    <location>
        <begin position="22"/>
        <end position="407"/>
    </location>
</feature>